<dbReference type="STRING" id="32473.ENSXCOP00000012767"/>
<evidence type="ECO:0000256" key="2">
    <source>
        <dbReference type="ARBA" id="ARBA00022737"/>
    </source>
</evidence>
<organism evidence="4 5">
    <name type="scientific">Xiphophorus couchianus</name>
    <name type="common">Monterrey platyfish</name>
    <dbReference type="NCBI Taxonomy" id="32473"/>
    <lineage>
        <taxon>Eukaryota</taxon>
        <taxon>Metazoa</taxon>
        <taxon>Chordata</taxon>
        <taxon>Craniata</taxon>
        <taxon>Vertebrata</taxon>
        <taxon>Euteleostomi</taxon>
        <taxon>Actinopterygii</taxon>
        <taxon>Neopterygii</taxon>
        <taxon>Teleostei</taxon>
        <taxon>Neoteleostei</taxon>
        <taxon>Acanthomorphata</taxon>
        <taxon>Ovalentaria</taxon>
        <taxon>Atherinomorphae</taxon>
        <taxon>Cyprinodontiformes</taxon>
        <taxon>Poeciliidae</taxon>
        <taxon>Poeciliinae</taxon>
        <taxon>Xiphophorus</taxon>
    </lineage>
</organism>
<reference evidence="4" key="2">
    <citation type="submission" date="2025-09" db="UniProtKB">
        <authorList>
            <consortium name="Ensembl"/>
        </authorList>
    </citation>
    <scope>IDENTIFICATION</scope>
</reference>
<evidence type="ECO:0000256" key="1">
    <source>
        <dbReference type="ARBA" id="ARBA00022441"/>
    </source>
</evidence>
<keyword evidence="2" id="KW-0677">Repeat</keyword>
<sequence length="167" mass="17575">YIIGSRLVSPSSACVSVLSLCLLPQPVSLSPPGVVSMAGRVYAVGGFNSSLRERTVDIYDGARDQWSAAASMQERRSTLGAAVLGELLYAVGGFNGSIGLSTVEVYSPKTNEWSVVASMNTRRSSVGVGVVDGKLYAVGGYDGPRLDCVSRLARTYNAVYFIHLSGS</sequence>
<dbReference type="UniPathway" id="UPA00143"/>
<keyword evidence="3" id="KW-0732">Signal</keyword>
<reference evidence="4" key="1">
    <citation type="submission" date="2025-08" db="UniProtKB">
        <authorList>
            <consortium name="Ensembl"/>
        </authorList>
    </citation>
    <scope>IDENTIFICATION</scope>
</reference>
<protein>
    <recommendedName>
        <fullName evidence="6">Kelch-like family member 17</fullName>
    </recommendedName>
</protein>
<evidence type="ECO:0000313" key="5">
    <source>
        <dbReference type="Proteomes" id="UP000261380"/>
    </source>
</evidence>
<dbReference type="InterPro" id="IPR006652">
    <property type="entry name" value="Kelch_1"/>
</dbReference>
<dbReference type="InterPro" id="IPR015915">
    <property type="entry name" value="Kelch-typ_b-propeller"/>
</dbReference>
<evidence type="ECO:0000313" key="4">
    <source>
        <dbReference type="Ensembl" id="ENSXCOP00000012767.1"/>
    </source>
</evidence>
<dbReference type="SUPFAM" id="SSF117281">
    <property type="entry name" value="Kelch motif"/>
    <property type="match status" value="1"/>
</dbReference>
<dbReference type="PANTHER" id="PTHR46344:SF27">
    <property type="entry name" value="KELCH REPEAT SUPERFAMILY PROTEIN"/>
    <property type="match status" value="1"/>
</dbReference>
<dbReference type="Ensembl" id="ENSXCOT00000012921.1">
    <property type="protein sequence ID" value="ENSXCOP00000012767.1"/>
    <property type="gene ID" value="ENSXCOG00000009646.1"/>
</dbReference>
<dbReference type="Pfam" id="PF01344">
    <property type="entry name" value="Kelch_1"/>
    <property type="match status" value="3"/>
</dbReference>
<feature type="chain" id="PRO_5017482558" description="Kelch-like family member 17" evidence="3">
    <location>
        <begin position="30"/>
        <end position="167"/>
    </location>
</feature>
<dbReference type="PANTHER" id="PTHR46344">
    <property type="entry name" value="OS02G0202900 PROTEIN"/>
    <property type="match status" value="1"/>
</dbReference>
<dbReference type="GO" id="GO:0016567">
    <property type="term" value="P:protein ubiquitination"/>
    <property type="evidence" value="ECO:0007669"/>
    <property type="project" value="UniProtKB-UniPathway"/>
</dbReference>
<name>A0A3B5LP20_9TELE</name>
<evidence type="ECO:0000256" key="3">
    <source>
        <dbReference type="SAM" id="SignalP"/>
    </source>
</evidence>
<dbReference type="Gene3D" id="2.120.10.80">
    <property type="entry name" value="Kelch-type beta propeller"/>
    <property type="match status" value="1"/>
</dbReference>
<keyword evidence="5" id="KW-1185">Reference proteome</keyword>
<dbReference type="Proteomes" id="UP000261380">
    <property type="component" value="Unplaced"/>
</dbReference>
<dbReference type="GeneTree" id="ENSGT00940000157891"/>
<evidence type="ECO:0008006" key="6">
    <source>
        <dbReference type="Google" id="ProtNLM"/>
    </source>
</evidence>
<feature type="signal peptide" evidence="3">
    <location>
        <begin position="1"/>
        <end position="29"/>
    </location>
</feature>
<dbReference type="SMART" id="SM00612">
    <property type="entry name" value="Kelch"/>
    <property type="match status" value="2"/>
</dbReference>
<proteinExistence type="predicted"/>
<dbReference type="AlphaFoldDB" id="A0A3B5LP20"/>
<keyword evidence="1" id="KW-0880">Kelch repeat</keyword>
<accession>A0A3B5LP20</accession>